<protein>
    <submittedName>
        <fullName evidence="2">Protein containing Heat shock protein DnaJ</fullName>
    </submittedName>
</protein>
<comment type="caution">
    <text evidence="2">The sequence shown here is derived from an EMBL/GenBank/DDBJ whole genome shotgun (WGS) entry which is preliminary data.</text>
</comment>
<organism evidence="2">
    <name type="scientific">human gut metagenome</name>
    <dbReference type="NCBI Taxonomy" id="408170"/>
    <lineage>
        <taxon>unclassified sequences</taxon>
        <taxon>metagenomes</taxon>
        <taxon>organismal metagenomes</taxon>
    </lineage>
</organism>
<evidence type="ECO:0000313" key="2">
    <source>
        <dbReference type="EMBL" id="EKC55564.1"/>
    </source>
</evidence>
<name>K1SJM4_9ZZZZ</name>
<dbReference type="Pfam" id="PF00226">
    <property type="entry name" value="DnaJ"/>
    <property type="match status" value="1"/>
</dbReference>
<dbReference type="AlphaFoldDB" id="K1SJM4"/>
<dbReference type="InterPro" id="IPR036869">
    <property type="entry name" value="J_dom_sf"/>
</dbReference>
<dbReference type="EMBL" id="AJWY01010432">
    <property type="protein sequence ID" value="EKC55564.1"/>
    <property type="molecule type" value="Genomic_DNA"/>
</dbReference>
<accession>K1SJM4</accession>
<feature type="domain" description="J" evidence="1">
    <location>
        <begin position="9"/>
        <end position="36"/>
    </location>
</feature>
<dbReference type="InterPro" id="IPR001623">
    <property type="entry name" value="DnaJ_domain"/>
</dbReference>
<reference evidence="2" key="1">
    <citation type="journal article" date="2013" name="Environ. Microbiol.">
        <title>Microbiota from the distal guts of lean and obese adolescents exhibit partial functional redundancy besides clear differences in community structure.</title>
        <authorList>
            <person name="Ferrer M."/>
            <person name="Ruiz A."/>
            <person name="Lanza F."/>
            <person name="Haange S.B."/>
            <person name="Oberbach A."/>
            <person name="Till H."/>
            <person name="Bargiela R."/>
            <person name="Campoy C."/>
            <person name="Segura M.T."/>
            <person name="Richter M."/>
            <person name="von Bergen M."/>
            <person name="Seifert J."/>
            <person name="Suarez A."/>
        </authorList>
    </citation>
    <scope>NUCLEOTIDE SEQUENCE</scope>
</reference>
<keyword evidence="2" id="KW-0346">Stress response</keyword>
<dbReference type="SUPFAM" id="SSF46565">
    <property type="entry name" value="Chaperone J-domain"/>
    <property type="match status" value="1"/>
</dbReference>
<evidence type="ECO:0000259" key="1">
    <source>
        <dbReference type="Pfam" id="PF00226"/>
    </source>
</evidence>
<proteinExistence type="predicted"/>
<feature type="non-terminal residue" evidence="2">
    <location>
        <position position="45"/>
    </location>
</feature>
<gene>
    <name evidence="2" type="ORF">LEA_15277</name>
</gene>
<dbReference type="Gene3D" id="1.10.287.110">
    <property type="entry name" value="DnaJ domain"/>
    <property type="match status" value="1"/>
</dbReference>
<dbReference type="CDD" id="cd06257">
    <property type="entry name" value="DnaJ"/>
    <property type="match status" value="1"/>
</dbReference>
<sequence length="45" mass="5286">MTYFQNIHSLADLKKEYRRLALQHHPDKGGNTAAMQQVNIEFEKL</sequence>